<evidence type="ECO:0000256" key="1">
    <source>
        <dbReference type="SAM" id="SignalP"/>
    </source>
</evidence>
<evidence type="ECO:0000313" key="2">
    <source>
        <dbReference type="EMBL" id="GAA0875286.1"/>
    </source>
</evidence>
<sequence length="405" mass="45465">MKKWLLCFFLILLLPDVFLAQGSPDYGSGIRLNISNDGSKYIRILAWGQVWLQYADNKASDERPVELSLRRARVLTYAQITPKFLILTHFGLNSMNSSNMSSVGKGASSQLFFHDVWVQYQLHKNHEIGAGLHYWNGVSRINSAGTINSMTLDNNRQSWSTLGLSDQFARHLGVYFKGNIGSFFYRMSVNEAIANSLDERNPADYPDVAIYGGRRYRGSRSAGLVFSGYYEFALLDHESNFLPFRAGSYLGTKKILNVGLGGLYHPNGVVRQVTGELESEDVTMLATDVFCDLPVGKRNAAVTVYGVYQYNHYGRDYLFGPYGTGGFVYTTAGFVLPSDKAVRIQPYLHSGYFHYTSTIEDRWAVGVGTNLYLNGHNSKLTLEYKYESFGLQPVNSVTLQAMIYL</sequence>
<gene>
    <name evidence="2" type="ORF">GCM10009118_16950</name>
</gene>
<feature type="chain" id="PRO_5045162616" description="Short chain amide porin" evidence="1">
    <location>
        <begin position="21"/>
        <end position="405"/>
    </location>
</feature>
<dbReference type="RefSeq" id="WP_343786608.1">
    <property type="nucleotide sequence ID" value="NZ_BAAAFH010000011.1"/>
</dbReference>
<keyword evidence="1" id="KW-0732">Signal</keyword>
<proteinExistence type="predicted"/>
<name>A0ABP3Y4J1_9FLAO</name>
<accession>A0ABP3Y4J1</accession>
<dbReference type="EMBL" id="BAAAFH010000011">
    <property type="protein sequence ID" value="GAA0875286.1"/>
    <property type="molecule type" value="Genomic_DNA"/>
</dbReference>
<evidence type="ECO:0008006" key="4">
    <source>
        <dbReference type="Google" id="ProtNLM"/>
    </source>
</evidence>
<keyword evidence="3" id="KW-1185">Reference proteome</keyword>
<reference evidence="3" key="1">
    <citation type="journal article" date="2019" name="Int. J. Syst. Evol. Microbiol.">
        <title>The Global Catalogue of Microorganisms (GCM) 10K type strain sequencing project: providing services to taxonomists for standard genome sequencing and annotation.</title>
        <authorList>
            <consortium name="The Broad Institute Genomics Platform"/>
            <consortium name="The Broad Institute Genome Sequencing Center for Infectious Disease"/>
            <person name="Wu L."/>
            <person name="Ma J."/>
        </authorList>
    </citation>
    <scope>NUCLEOTIDE SEQUENCE [LARGE SCALE GENOMIC DNA]</scope>
    <source>
        <strain evidence="3">JCM 16083</strain>
    </source>
</reference>
<feature type="signal peptide" evidence="1">
    <location>
        <begin position="1"/>
        <end position="20"/>
    </location>
</feature>
<protein>
    <recommendedName>
        <fullName evidence="4">Short chain amide porin</fullName>
    </recommendedName>
</protein>
<organism evidence="2 3">
    <name type="scientific">Wandonia haliotis</name>
    <dbReference type="NCBI Taxonomy" id="574963"/>
    <lineage>
        <taxon>Bacteria</taxon>
        <taxon>Pseudomonadati</taxon>
        <taxon>Bacteroidota</taxon>
        <taxon>Flavobacteriia</taxon>
        <taxon>Flavobacteriales</taxon>
        <taxon>Crocinitomicaceae</taxon>
        <taxon>Wandonia</taxon>
    </lineage>
</organism>
<comment type="caution">
    <text evidence="2">The sequence shown here is derived from an EMBL/GenBank/DDBJ whole genome shotgun (WGS) entry which is preliminary data.</text>
</comment>
<evidence type="ECO:0000313" key="3">
    <source>
        <dbReference type="Proteomes" id="UP001501126"/>
    </source>
</evidence>
<dbReference type="Proteomes" id="UP001501126">
    <property type="component" value="Unassembled WGS sequence"/>
</dbReference>